<dbReference type="STRING" id="1089455.MOPEL_007_00500"/>
<comment type="caution">
    <text evidence="3">The sequence shown here is derived from an EMBL/GenBank/DDBJ whole genome shotgun (WGS) entry which is preliminary data.</text>
</comment>
<feature type="region of interest" description="Disordered" evidence="1">
    <location>
        <begin position="191"/>
        <end position="239"/>
    </location>
</feature>
<proteinExistence type="predicted"/>
<evidence type="ECO:0000259" key="2">
    <source>
        <dbReference type="Pfam" id="PF09350"/>
    </source>
</evidence>
<keyword evidence="4" id="KW-1185">Reference proteome</keyword>
<dbReference type="EMBL" id="BAFE01000007">
    <property type="protein sequence ID" value="GAB47234.1"/>
    <property type="molecule type" value="Genomic_DNA"/>
</dbReference>
<dbReference type="eggNOG" id="ENOG50318KY">
    <property type="taxonomic scope" value="Bacteria"/>
</dbReference>
<dbReference type="InterPro" id="IPR018961">
    <property type="entry name" value="DnaJ_homolog_subfam-C_membr-28"/>
</dbReference>
<reference evidence="3 4" key="1">
    <citation type="submission" date="2012-02" db="EMBL/GenBank/DDBJ databases">
        <title>Whole genome shotgun sequence of Mobilicoccus pelagius NBRC 104925.</title>
        <authorList>
            <person name="Yoshida Y."/>
            <person name="Hosoyama A."/>
            <person name="Tsuchikane K."/>
            <person name="Katsumata H."/>
            <person name="Yamazaki S."/>
            <person name="Fujita N."/>
        </authorList>
    </citation>
    <scope>NUCLEOTIDE SEQUENCE [LARGE SCALE GENOMIC DNA]</scope>
    <source>
        <strain evidence="3 4">NBRC 104925</strain>
    </source>
</reference>
<sequence length="239" mass="26918">MSHTPTVRRAVPSPPGVHRSPPGRRATIVVMTFHESWVERQIREATERGEFDDLPGTGKPLDLHDVDDPDWWVKRFVRREGLDASATMPPVMQLRAEHAGFPGSLLDVHREDRVREILQDYNRRVVEDRLRPVTGPSMPVVAPRVDVDAMVERWRGLRPPPPPPIVTPSPVAAAAPWWRRAWARLREGRHTTGTSATTTCPHSSPAFRPVSGDRRETGATLAGPRRAARRPRPRRARSS</sequence>
<dbReference type="Pfam" id="PF09350">
    <property type="entry name" value="DJC28_CD"/>
    <property type="match status" value="1"/>
</dbReference>
<dbReference type="Proteomes" id="UP000004367">
    <property type="component" value="Unassembled WGS sequence"/>
</dbReference>
<feature type="region of interest" description="Disordered" evidence="1">
    <location>
        <begin position="1"/>
        <end position="24"/>
    </location>
</feature>
<protein>
    <recommendedName>
        <fullName evidence="2">DnaJ homologue subfamily C member 28 conserved domain-containing protein</fullName>
    </recommendedName>
</protein>
<evidence type="ECO:0000256" key="1">
    <source>
        <dbReference type="SAM" id="MobiDB-lite"/>
    </source>
</evidence>
<organism evidence="3 4">
    <name type="scientific">Mobilicoccus pelagius NBRC 104925</name>
    <dbReference type="NCBI Taxonomy" id="1089455"/>
    <lineage>
        <taxon>Bacteria</taxon>
        <taxon>Bacillati</taxon>
        <taxon>Actinomycetota</taxon>
        <taxon>Actinomycetes</taxon>
        <taxon>Micrococcales</taxon>
        <taxon>Dermatophilaceae</taxon>
        <taxon>Mobilicoccus</taxon>
    </lineage>
</organism>
<feature type="domain" description="DnaJ homologue subfamily C member 28 conserved" evidence="2">
    <location>
        <begin position="37"/>
        <end position="98"/>
    </location>
</feature>
<evidence type="ECO:0000313" key="3">
    <source>
        <dbReference type="EMBL" id="GAB47234.1"/>
    </source>
</evidence>
<gene>
    <name evidence="3" type="ORF">MOPEL_007_00500</name>
</gene>
<name>H5UNC6_9MICO</name>
<dbReference type="AlphaFoldDB" id="H5UNC6"/>
<evidence type="ECO:0000313" key="4">
    <source>
        <dbReference type="Proteomes" id="UP000004367"/>
    </source>
</evidence>
<accession>H5UNC6</accession>
<feature type="compositionally biased region" description="Basic residues" evidence="1">
    <location>
        <begin position="226"/>
        <end position="239"/>
    </location>
</feature>